<dbReference type="Proteomes" id="UP000183832">
    <property type="component" value="Unassembled WGS sequence"/>
</dbReference>
<reference evidence="1 2" key="1">
    <citation type="submission" date="2015-04" db="EMBL/GenBank/DDBJ databases">
        <authorList>
            <person name="Syromyatnikov M.Y."/>
            <person name="Popov V.N."/>
        </authorList>
    </citation>
    <scope>NUCLEOTIDE SEQUENCE [LARGE SCALE GENOMIC DNA]</scope>
</reference>
<proteinExistence type="predicted"/>
<evidence type="ECO:0000313" key="1">
    <source>
        <dbReference type="EMBL" id="CRK90616.1"/>
    </source>
</evidence>
<organism evidence="1 2">
    <name type="scientific">Clunio marinus</name>
    <dbReference type="NCBI Taxonomy" id="568069"/>
    <lineage>
        <taxon>Eukaryota</taxon>
        <taxon>Metazoa</taxon>
        <taxon>Ecdysozoa</taxon>
        <taxon>Arthropoda</taxon>
        <taxon>Hexapoda</taxon>
        <taxon>Insecta</taxon>
        <taxon>Pterygota</taxon>
        <taxon>Neoptera</taxon>
        <taxon>Endopterygota</taxon>
        <taxon>Diptera</taxon>
        <taxon>Nematocera</taxon>
        <taxon>Chironomoidea</taxon>
        <taxon>Chironomidae</taxon>
        <taxon>Clunio</taxon>
    </lineage>
</organism>
<name>A0A1J1HRB4_9DIPT</name>
<dbReference type="EMBL" id="CVRI01000020">
    <property type="protein sequence ID" value="CRK90616.1"/>
    <property type="molecule type" value="Genomic_DNA"/>
</dbReference>
<evidence type="ECO:0000313" key="2">
    <source>
        <dbReference type="Proteomes" id="UP000183832"/>
    </source>
</evidence>
<protein>
    <submittedName>
        <fullName evidence="1">CLUMA_CG004318, isoform A</fullName>
    </submittedName>
</protein>
<keyword evidence="2" id="KW-1185">Reference proteome</keyword>
<dbReference type="AlphaFoldDB" id="A0A1J1HRB4"/>
<accession>A0A1J1HRB4</accession>
<sequence>MSKKKGRGNEKHFHFILNNLFYRNENRNNAKNSSKFKELRMNMLGVKYGVMGIKVNYQHMKNDIKKV</sequence>
<gene>
    <name evidence="1" type="ORF">CLUMA_CG004318</name>
</gene>